<dbReference type="RefSeq" id="WP_058290459.1">
    <property type="nucleotide sequence ID" value="NZ_CYSD01000037.1"/>
</dbReference>
<proteinExistence type="predicted"/>
<organism evidence="1 2">
    <name type="scientific">Tritonibacter multivorans</name>
    <dbReference type="NCBI Taxonomy" id="928856"/>
    <lineage>
        <taxon>Bacteria</taxon>
        <taxon>Pseudomonadati</taxon>
        <taxon>Pseudomonadota</taxon>
        <taxon>Alphaproteobacteria</taxon>
        <taxon>Rhodobacterales</taxon>
        <taxon>Paracoccaceae</taxon>
        <taxon>Tritonibacter</taxon>
    </lineage>
</organism>
<evidence type="ECO:0000313" key="1">
    <source>
        <dbReference type="EMBL" id="CUH79506.1"/>
    </source>
</evidence>
<dbReference type="Proteomes" id="UP000052022">
    <property type="component" value="Unassembled WGS sequence"/>
</dbReference>
<dbReference type="AlphaFoldDB" id="A0A0P1GVI6"/>
<accession>A0A0P1GVI6</accession>
<name>A0A0P1GVI6_9RHOB</name>
<dbReference type="SUPFAM" id="SSF52540">
    <property type="entry name" value="P-loop containing nucleoside triphosphate hydrolases"/>
    <property type="match status" value="1"/>
</dbReference>
<dbReference type="OrthoDB" id="7802556at2"/>
<dbReference type="EMBL" id="CYSD01000037">
    <property type="protein sequence ID" value="CUH79506.1"/>
    <property type="molecule type" value="Genomic_DNA"/>
</dbReference>
<dbReference type="STRING" id="928856.SAMN04488049_101288"/>
<protein>
    <recommendedName>
        <fullName evidence="3">Nodulation protein NodH</fullName>
    </recommendedName>
</protein>
<reference evidence="1 2" key="1">
    <citation type="submission" date="2015-09" db="EMBL/GenBank/DDBJ databases">
        <authorList>
            <consortium name="Swine Surveillance"/>
        </authorList>
    </citation>
    <scope>NUCLEOTIDE SEQUENCE [LARGE SCALE GENOMIC DNA]</scope>
    <source>
        <strain evidence="1 2">CECT 7557</strain>
    </source>
</reference>
<gene>
    <name evidence="1" type="ORF">TRM7557_02430</name>
</gene>
<keyword evidence="2" id="KW-1185">Reference proteome</keyword>
<dbReference type="InterPro" id="IPR027417">
    <property type="entry name" value="P-loop_NTPase"/>
</dbReference>
<sequence>MKNIFSSFVVLAEMRTGSNFLEANLNALEGVFCRGEAFNPAFIGYPNSEEILGISQVQRDKNPNRLLAALRDDPDGLSGFRYFHDHDPRVLDQILADERCAKVILTRNPLDSYVSWKIAQATGQWKLTNIKARKSEKAVFDAEEFANHIAALQVFQVEVLNRLQASGQTAFYVAYEDLQSLDVMNGLAQWLGVPARLEALDSKLKPQNPEPITAKVANPEVMEAALAGMDRFNMTRTPNFEPRRGPSVPGYFAADVLPLLFQPIDGGPTAQVLDWMAGLEGAASDGLQTKLNQKELRQWKRAHEGFCSFTVVRHPVARAHAVFCERVLLADPKSLRQIRQAMQGQFKLKLPKFDSGTILPKDYDLAAHREAFLKFLAFVKANLAGQTTVRVDSAWASQREILNGFAELAAPDHVLHEAELTEELPHLARRVQRRAGQDAGDIPPVLGASEDLPFALGDIYDAEIESLCRSIYQRDYVTFGFGDWRRG</sequence>
<evidence type="ECO:0000313" key="2">
    <source>
        <dbReference type="Proteomes" id="UP000052022"/>
    </source>
</evidence>
<dbReference type="Gene3D" id="3.40.50.300">
    <property type="entry name" value="P-loop containing nucleotide triphosphate hydrolases"/>
    <property type="match status" value="1"/>
</dbReference>
<evidence type="ECO:0008006" key="3">
    <source>
        <dbReference type="Google" id="ProtNLM"/>
    </source>
</evidence>